<name>A0A0E0FY98_ORYNI</name>
<feature type="region of interest" description="Disordered" evidence="1">
    <location>
        <begin position="34"/>
        <end position="66"/>
    </location>
</feature>
<dbReference type="AlphaFoldDB" id="A0A0E0FY98"/>
<sequence length="112" mass="12666">MPSITLSLLLHFRMRIRCNLHKLIALLESVSSKSTAGTATQNEKSGQQAQQSSNQKMLKAKSQLHSDKSTMAFSRRFLNLIVDNRFPRSKSRSRISSTDQIPKLSRLMPPQP</sequence>
<dbReference type="HOGENOM" id="CLU_2149917_0_0_1"/>
<dbReference type="Proteomes" id="UP000006591">
    <property type="component" value="Chromosome 1"/>
</dbReference>
<organism evidence="2">
    <name type="scientific">Oryza nivara</name>
    <name type="common">Indian wild rice</name>
    <name type="synonym">Oryza sativa f. spontanea</name>
    <dbReference type="NCBI Taxonomy" id="4536"/>
    <lineage>
        <taxon>Eukaryota</taxon>
        <taxon>Viridiplantae</taxon>
        <taxon>Streptophyta</taxon>
        <taxon>Embryophyta</taxon>
        <taxon>Tracheophyta</taxon>
        <taxon>Spermatophyta</taxon>
        <taxon>Magnoliopsida</taxon>
        <taxon>Liliopsida</taxon>
        <taxon>Poales</taxon>
        <taxon>Poaceae</taxon>
        <taxon>BOP clade</taxon>
        <taxon>Oryzoideae</taxon>
        <taxon>Oryzeae</taxon>
        <taxon>Oryzinae</taxon>
        <taxon>Oryza</taxon>
    </lineage>
</organism>
<reference evidence="2" key="2">
    <citation type="submission" date="2018-04" db="EMBL/GenBank/DDBJ databases">
        <title>OnivRS2 (Oryza nivara Reference Sequence Version 2).</title>
        <authorList>
            <person name="Zhang J."/>
            <person name="Kudrna D."/>
            <person name="Lee S."/>
            <person name="Talag J."/>
            <person name="Rajasekar S."/>
            <person name="Welchert J."/>
            <person name="Hsing Y.-I."/>
            <person name="Wing R.A."/>
        </authorList>
    </citation>
    <scope>NUCLEOTIDE SEQUENCE [LARGE SCALE GENOMIC DNA]</scope>
</reference>
<evidence type="ECO:0000313" key="2">
    <source>
        <dbReference type="EnsemblPlants" id="ONIVA01G48630.2"/>
    </source>
</evidence>
<feature type="compositionally biased region" description="Polar residues" evidence="1">
    <location>
        <begin position="34"/>
        <end position="56"/>
    </location>
</feature>
<dbReference type="Gramene" id="ONIVA01G48630.2">
    <property type="protein sequence ID" value="ONIVA01G48630.2"/>
    <property type="gene ID" value="ONIVA01G48630"/>
</dbReference>
<feature type="region of interest" description="Disordered" evidence="1">
    <location>
        <begin position="88"/>
        <end position="112"/>
    </location>
</feature>
<evidence type="ECO:0000256" key="1">
    <source>
        <dbReference type="SAM" id="MobiDB-lite"/>
    </source>
</evidence>
<protein>
    <submittedName>
        <fullName evidence="2">Uncharacterized protein</fullName>
    </submittedName>
</protein>
<keyword evidence="3" id="KW-1185">Reference proteome</keyword>
<evidence type="ECO:0000313" key="3">
    <source>
        <dbReference type="Proteomes" id="UP000006591"/>
    </source>
</evidence>
<dbReference type="EnsemblPlants" id="ONIVA01G48630.2">
    <property type="protein sequence ID" value="ONIVA01G48630.2"/>
    <property type="gene ID" value="ONIVA01G48630"/>
</dbReference>
<accession>A0A0E0FY98</accession>
<reference evidence="2" key="1">
    <citation type="submission" date="2015-04" db="UniProtKB">
        <authorList>
            <consortium name="EnsemblPlants"/>
        </authorList>
    </citation>
    <scope>IDENTIFICATION</scope>
    <source>
        <strain evidence="2">SL10</strain>
    </source>
</reference>
<proteinExistence type="predicted"/>